<dbReference type="EMBL" id="JAVREJ010000015">
    <property type="protein sequence ID" value="MDT0351890.1"/>
    <property type="molecule type" value="Genomic_DNA"/>
</dbReference>
<dbReference type="SUPFAM" id="SSF46785">
    <property type="entry name" value="Winged helix' DNA-binding domain"/>
    <property type="match status" value="1"/>
</dbReference>
<accession>A0ABU2ND67</accession>
<dbReference type="InterPro" id="IPR036388">
    <property type="entry name" value="WH-like_DNA-bd_sf"/>
</dbReference>
<dbReference type="PROSITE" id="PS51077">
    <property type="entry name" value="HTH_ICLR"/>
    <property type="match status" value="1"/>
</dbReference>
<dbReference type="InterPro" id="IPR005471">
    <property type="entry name" value="Tscrpt_reg_IclR_N"/>
</dbReference>
<dbReference type="Pfam" id="PF01614">
    <property type="entry name" value="IclR_C"/>
    <property type="match status" value="1"/>
</dbReference>
<organism evidence="6 7">
    <name type="scientific">Pseudonocardia charpentierae</name>
    <dbReference type="NCBI Taxonomy" id="3075545"/>
    <lineage>
        <taxon>Bacteria</taxon>
        <taxon>Bacillati</taxon>
        <taxon>Actinomycetota</taxon>
        <taxon>Actinomycetes</taxon>
        <taxon>Pseudonocardiales</taxon>
        <taxon>Pseudonocardiaceae</taxon>
        <taxon>Pseudonocardia</taxon>
    </lineage>
</organism>
<dbReference type="InterPro" id="IPR014757">
    <property type="entry name" value="Tscrpt_reg_IclR_C"/>
</dbReference>
<dbReference type="RefSeq" id="WP_311558380.1">
    <property type="nucleotide sequence ID" value="NZ_JAVREJ010000015.1"/>
</dbReference>
<sequence length="279" mass="29486">MAGGSTEWRGRSVISKVVALLDAFTPTAPELSLNELASLTGLPVSTTYRLASELVAWGGLERVEGGGYRIGLRLWEIGSLAPRGETLREVALPFMNDLYEATHENVHLAVLDGTEALYVEKLSGRRAMPVRTRRGGRLPLHATAVGKVLLAYGPDSLFREAVADGLARYTAHTIIAPGHLRRALAEIRRTGIAYAREELTVGTQSVASAVLDPDGGPIAALSVTLRSGQGDLRRLGPAVHTAAISVSRGMQERALLTRDRGERTAVAVSGGPGGPLGGD</sequence>
<dbReference type="Gene3D" id="3.30.450.40">
    <property type="match status" value="1"/>
</dbReference>
<evidence type="ECO:0000256" key="2">
    <source>
        <dbReference type="ARBA" id="ARBA00023125"/>
    </source>
</evidence>
<keyword evidence="7" id="KW-1185">Reference proteome</keyword>
<evidence type="ECO:0000259" key="4">
    <source>
        <dbReference type="PROSITE" id="PS51077"/>
    </source>
</evidence>
<evidence type="ECO:0000259" key="5">
    <source>
        <dbReference type="PROSITE" id="PS51078"/>
    </source>
</evidence>
<proteinExistence type="predicted"/>
<keyword evidence="2" id="KW-0238">DNA-binding</keyword>
<dbReference type="Gene3D" id="1.10.10.10">
    <property type="entry name" value="Winged helix-like DNA-binding domain superfamily/Winged helix DNA-binding domain"/>
    <property type="match status" value="1"/>
</dbReference>
<evidence type="ECO:0000313" key="6">
    <source>
        <dbReference type="EMBL" id="MDT0351890.1"/>
    </source>
</evidence>
<keyword evidence="1" id="KW-0805">Transcription regulation</keyword>
<name>A0ABU2ND67_9PSEU</name>
<evidence type="ECO:0000256" key="3">
    <source>
        <dbReference type="ARBA" id="ARBA00023163"/>
    </source>
</evidence>
<evidence type="ECO:0000256" key="1">
    <source>
        <dbReference type="ARBA" id="ARBA00023015"/>
    </source>
</evidence>
<gene>
    <name evidence="6" type="ORF">RM445_20395</name>
</gene>
<dbReference type="InterPro" id="IPR050707">
    <property type="entry name" value="HTH_MetabolicPath_Reg"/>
</dbReference>
<feature type="domain" description="IclR-ED" evidence="5">
    <location>
        <begin position="73"/>
        <end position="252"/>
    </location>
</feature>
<keyword evidence="3" id="KW-0804">Transcription</keyword>
<dbReference type="PROSITE" id="PS51078">
    <property type="entry name" value="ICLR_ED"/>
    <property type="match status" value="1"/>
</dbReference>
<dbReference type="Pfam" id="PF09339">
    <property type="entry name" value="HTH_IclR"/>
    <property type="match status" value="1"/>
</dbReference>
<dbReference type="PANTHER" id="PTHR30136:SF24">
    <property type="entry name" value="HTH-TYPE TRANSCRIPTIONAL REPRESSOR ALLR"/>
    <property type="match status" value="1"/>
</dbReference>
<protein>
    <submittedName>
        <fullName evidence="6">IclR family transcriptional regulator</fullName>
    </submittedName>
</protein>
<dbReference type="InterPro" id="IPR029016">
    <property type="entry name" value="GAF-like_dom_sf"/>
</dbReference>
<dbReference type="Proteomes" id="UP001183202">
    <property type="component" value="Unassembled WGS sequence"/>
</dbReference>
<feature type="domain" description="HTH iclR-type" evidence="4">
    <location>
        <begin position="11"/>
        <end position="72"/>
    </location>
</feature>
<comment type="caution">
    <text evidence="6">The sequence shown here is derived from an EMBL/GenBank/DDBJ whole genome shotgun (WGS) entry which is preliminary data.</text>
</comment>
<reference evidence="7" key="1">
    <citation type="submission" date="2023-07" db="EMBL/GenBank/DDBJ databases">
        <title>30 novel species of actinomycetes from the DSMZ collection.</title>
        <authorList>
            <person name="Nouioui I."/>
        </authorList>
    </citation>
    <scope>NUCLEOTIDE SEQUENCE [LARGE SCALE GENOMIC DNA]</scope>
    <source>
        <strain evidence="7">DSM 45834</strain>
    </source>
</reference>
<evidence type="ECO:0000313" key="7">
    <source>
        <dbReference type="Proteomes" id="UP001183202"/>
    </source>
</evidence>
<dbReference type="SMART" id="SM00346">
    <property type="entry name" value="HTH_ICLR"/>
    <property type="match status" value="1"/>
</dbReference>
<dbReference type="PANTHER" id="PTHR30136">
    <property type="entry name" value="HELIX-TURN-HELIX TRANSCRIPTIONAL REGULATOR, ICLR FAMILY"/>
    <property type="match status" value="1"/>
</dbReference>
<dbReference type="SUPFAM" id="SSF55781">
    <property type="entry name" value="GAF domain-like"/>
    <property type="match status" value="1"/>
</dbReference>
<dbReference type="InterPro" id="IPR036390">
    <property type="entry name" value="WH_DNA-bd_sf"/>
</dbReference>